<dbReference type="KEGG" id="euz:DVS28_b0213"/>
<accession>A0A346Y686</accession>
<dbReference type="InterPro" id="IPR041664">
    <property type="entry name" value="AAA_16"/>
</dbReference>
<evidence type="ECO:0000259" key="1">
    <source>
        <dbReference type="Pfam" id="PF13191"/>
    </source>
</evidence>
<dbReference type="SUPFAM" id="SSF52540">
    <property type="entry name" value="P-loop containing nucleoside triphosphate hydrolases"/>
    <property type="match status" value="1"/>
</dbReference>
<organism evidence="2 3">
    <name type="scientific">Euzebya pacifica</name>
    <dbReference type="NCBI Taxonomy" id="1608957"/>
    <lineage>
        <taxon>Bacteria</taxon>
        <taxon>Bacillati</taxon>
        <taxon>Actinomycetota</taxon>
        <taxon>Nitriliruptoria</taxon>
        <taxon>Euzebyales</taxon>
    </lineage>
</organism>
<evidence type="ECO:0000313" key="3">
    <source>
        <dbReference type="Proteomes" id="UP000264006"/>
    </source>
</evidence>
<dbReference type="Proteomes" id="UP000264006">
    <property type="component" value="Plasmid pEDY32-46I"/>
</dbReference>
<dbReference type="InterPro" id="IPR027417">
    <property type="entry name" value="P-loop_NTPase"/>
</dbReference>
<evidence type="ECO:0000313" key="2">
    <source>
        <dbReference type="EMBL" id="AXV09983.1"/>
    </source>
</evidence>
<dbReference type="Pfam" id="PF13191">
    <property type="entry name" value="AAA_16"/>
    <property type="match status" value="1"/>
</dbReference>
<protein>
    <submittedName>
        <fullName evidence="2">RecA-superfamily ATPases implicated in signal transduction</fullName>
    </submittedName>
</protein>
<name>A0A346Y686_9ACTN</name>
<dbReference type="AlphaFoldDB" id="A0A346Y686"/>
<keyword evidence="3" id="KW-1185">Reference proteome</keyword>
<keyword evidence="2" id="KW-0614">Plasmid</keyword>
<geneLocation type="plasmid" evidence="3">
    <name>pedy32-46i</name>
</geneLocation>
<proteinExistence type="predicted"/>
<dbReference type="EMBL" id="CP031166">
    <property type="protein sequence ID" value="AXV09983.1"/>
    <property type="molecule type" value="Genomic_DNA"/>
</dbReference>
<gene>
    <name evidence="2" type="ORF">DVS28_b0213</name>
</gene>
<sequence>MPGHDAVPDVWAGRARELSDYTGYVRARRVNGVFERGRAVLGQPGIGKSVLVNRIAREASELGDIVLPPVRLHRGADPLAGVAAALVAAAESQDLAGRVSKAAMEVLRTIASLRIGDAAVAINAPAAESAPRAITTALTDLAGAARARGSVVLVRLDEVQNATADPVTLSSLLIALGDASAATVTDRDFAGNAHDHHLPVVVYLTGLLDFVDSVEGDPMQRAGATFGRRFAKTYLDWLADDEVRDALVPFTTSGWPTNDHRVTATADAIDALIEATAGDPFVFQLLGAAAWNARPDHSVINAADVAAAEATCAEEIEDHVARMLDPLPDLERAAFEVLVGLDPANRSTKAVADELGKTSSQLGPTMRRLERRRLVRREGRRTHVAARLVERHLP</sequence>
<feature type="domain" description="Orc1-like AAA ATPase" evidence="1">
    <location>
        <begin position="11"/>
        <end position="178"/>
    </location>
</feature>
<reference evidence="2 3" key="1">
    <citation type="submission" date="2018-09" db="EMBL/GenBank/DDBJ databases">
        <title>Complete genome sequence of Euzebya sp. DY32-46 isolated from seawater of Pacific Ocean.</title>
        <authorList>
            <person name="Xu L."/>
            <person name="Wu Y.-H."/>
            <person name="Xu X.-W."/>
        </authorList>
    </citation>
    <scope>NUCLEOTIDE SEQUENCE [LARGE SCALE GENOMIC DNA]</scope>
    <source>
        <strain evidence="2 3">DY32-46</strain>
        <plasmid evidence="3">pedy32-46i</plasmid>
    </source>
</reference>